<comment type="caution">
    <text evidence="2">The sequence shown here is derived from an EMBL/GenBank/DDBJ whole genome shotgun (WGS) entry which is preliminary data.</text>
</comment>
<accession>A0AAV7WZL2</accession>
<evidence type="ECO:0000256" key="1">
    <source>
        <dbReference type="SAM" id="MobiDB-lite"/>
    </source>
</evidence>
<gene>
    <name evidence="2" type="ORF">NDU88_005904</name>
</gene>
<evidence type="ECO:0000313" key="2">
    <source>
        <dbReference type="EMBL" id="KAJ1218321.1"/>
    </source>
</evidence>
<protein>
    <submittedName>
        <fullName evidence="2">Uncharacterized protein</fullName>
    </submittedName>
</protein>
<feature type="region of interest" description="Disordered" evidence="1">
    <location>
        <begin position="27"/>
        <end position="89"/>
    </location>
</feature>
<keyword evidence="3" id="KW-1185">Reference proteome</keyword>
<evidence type="ECO:0000313" key="3">
    <source>
        <dbReference type="Proteomes" id="UP001066276"/>
    </source>
</evidence>
<dbReference type="Proteomes" id="UP001066276">
    <property type="component" value="Chromosome 1_1"/>
</dbReference>
<dbReference type="AlphaFoldDB" id="A0AAV7WZL2"/>
<name>A0AAV7WZL2_PLEWA</name>
<reference evidence="2" key="1">
    <citation type="journal article" date="2022" name="bioRxiv">
        <title>Sequencing and chromosome-scale assembly of the giantPleurodeles waltlgenome.</title>
        <authorList>
            <person name="Brown T."/>
            <person name="Elewa A."/>
            <person name="Iarovenko S."/>
            <person name="Subramanian E."/>
            <person name="Araus A.J."/>
            <person name="Petzold A."/>
            <person name="Susuki M."/>
            <person name="Suzuki K.-i.T."/>
            <person name="Hayashi T."/>
            <person name="Toyoda A."/>
            <person name="Oliveira C."/>
            <person name="Osipova E."/>
            <person name="Leigh N.D."/>
            <person name="Simon A."/>
            <person name="Yun M.H."/>
        </authorList>
    </citation>
    <scope>NUCLEOTIDE SEQUENCE</scope>
    <source>
        <strain evidence="2">20211129_DDA</strain>
        <tissue evidence="2">Liver</tissue>
    </source>
</reference>
<sequence>MLGGALRAGKVDLGALVRVPGALSVHQRSLSCPCRQEPGGTPPTQPGPQLRPQNGRGRPRDPEPGVEGRRQTQSQEPVRAGANKRAASRVRAQSAALSAATLSAVLCWGCPPAARAPRCTRGRGKARARERELAHFVANL</sequence>
<organism evidence="2 3">
    <name type="scientific">Pleurodeles waltl</name>
    <name type="common">Iberian ribbed newt</name>
    <dbReference type="NCBI Taxonomy" id="8319"/>
    <lineage>
        <taxon>Eukaryota</taxon>
        <taxon>Metazoa</taxon>
        <taxon>Chordata</taxon>
        <taxon>Craniata</taxon>
        <taxon>Vertebrata</taxon>
        <taxon>Euteleostomi</taxon>
        <taxon>Amphibia</taxon>
        <taxon>Batrachia</taxon>
        <taxon>Caudata</taxon>
        <taxon>Salamandroidea</taxon>
        <taxon>Salamandridae</taxon>
        <taxon>Pleurodelinae</taxon>
        <taxon>Pleurodeles</taxon>
    </lineage>
</organism>
<proteinExistence type="predicted"/>
<feature type="compositionally biased region" description="Basic and acidic residues" evidence="1">
    <location>
        <begin position="58"/>
        <end position="70"/>
    </location>
</feature>
<dbReference type="EMBL" id="JANPWB010000001">
    <property type="protein sequence ID" value="KAJ1218321.1"/>
    <property type="molecule type" value="Genomic_DNA"/>
</dbReference>